<dbReference type="AlphaFoldDB" id="A0A4Y2FW56"/>
<evidence type="ECO:0000313" key="2">
    <source>
        <dbReference type="EMBL" id="GBM44427.1"/>
    </source>
</evidence>
<feature type="non-terminal residue" evidence="3">
    <location>
        <position position="1"/>
    </location>
</feature>
<dbReference type="SUPFAM" id="SSF57567">
    <property type="entry name" value="Serine protease inhibitors"/>
    <property type="match status" value="1"/>
</dbReference>
<dbReference type="CDD" id="cd19941">
    <property type="entry name" value="TIL"/>
    <property type="match status" value="1"/>
</dbReference>
<proteinExistence type="predicted"/>
<dbReference type="EMBL" id="BGPR01097210">
    <property type="protein sequence ID" value="GBM44698.1"/>
    <property type="molecule type" value="Genomic_DNA"/>
</dbReference>
<evidence type="ECO:0000313" key="4">
    <source>
        <dbReference type="EMBL" id="GBM44698.1"/>
    </source>
</evidence>
<accession>A0A4Y2FW56</accession>
<dbReference type="EMBL" id="BGPR01097185">
    <property type="protein sequence ID" value="GBM44619.1"/>
    <property type="molecule type" value="Genomic_DNA"/>
</dbReference>
<name>A0A4Y2FW56_ARAVE</name>
<organism evidence="3 5">
    <name type="scientific">Araneus ventricosus</name>
    <name type="common">Orbweaver spider</name>
    <name type="synonym">Epeira ventricosa</name>
    <dbReference type="NCBI Taxonomy" id="182803"/>
    <lineage>
        <taxon>Eukaryota</taxon>
        <taxon>Metazoa</taxon>
        <taxon>Ecdysozoa</taxon>
        <taxon>Arthropoda</taxon>
        <taxon>Chelicerata</taxon>
        <taxon>Arachnida</taxon>
        <taxon>Araneae</taxon>
        <taxon>Araneomorphae</taxon>
        <taxon>Entelegynae</taxon>
        <taxon>Araneoidea</taxon>
        <taxon>Araneidae</taxon>
        <taxon>Araneus</taxon>
    </lineage>
</organism>
<reference evidence="3 5" key="1">
    <citation type="journal article" date="2019" name="Sci. Rep.">
        <title>Orb-weaving spider Araneus ventricosus genome elucidates the spidroin gene catalogue.</title>
        <authorList>
            <person name="Kono N."/>
            <person name="Nakamura H."/>
            <person name="Ohtoshi R."/>
            <person name="Moran D.A.P."/>
            <person name="Shinohara A."/>
            <person name="Yoshida Y."/>
            <person name="Fujiwara M."/>
            <person name="Mori M."/>
            <person name="Tomita M."/>
            <person name="Arakawa K."/>
        </authorList>
    </citation>
    <scope>NUCLEOTIDE SEQUENCE [LARGE SCALE GENOMIC DNA]</scope>
</reference>
<evidence type="ECO:0000313" key="5">
    <source>
        <dbReference type="Proteomes" id="UP000499080"/>
    </source>
</evidence>
<dbReference type="InterPro" id="IPR036084">
    <property type="entry name" value="Ser_inhib-like_sf"/>
</dbReference>
<evidence type="ECO:0000313" key="3">
    <source>
        <dbReference type="EMBL" id="GBM44619.1"/>
    </source>
</evidence>
<dbReference type="Gene3D" id="2.10.25.10">
    <property type="entry name" value="Laminin"/>
    <property type="match status" value="1"/>
</dbReference>
<feature type="domain" description="TIL" evidence="1">
    <location>
        <begin position="5"/>
        <end position="57"/>
    </location>
</feature>
<dbReference type="EMBL" id="BGPR01097133">
    <property type="protein sequence ID" value="GBM44427.1"/>
    <property type="molecule type" value="Genomic_DNA"/>
</dbReference>
<comment type="caution">
    <text evidence="3">The sequence shown here is derived from an EMBL/GenBank/DDBJ whole genome shotgun (WGS) entry which is preliminary data.</text>
</comment>
<dbReference type="OrthoDB" id="7695409at2759"/>
<gene>
    <name evidence="2" type="ORF">AVEN_105150_1</name>
    <name evidence="4" type="ORF">AVEN_175613_1</name>
    <name evidence="3" type="ORF">AVEN_197942_1</name>
</gene>
<dbReference type="Proteomes" id="UP000499080">
    <property type="component" value="Unassembled WGS sequence"/>
</dbReference>
<sequence>GQQQCSVNEVYKYCGGCDQYCNKPPVSCTADCRPGCYCRVGFKRSFLGGICIPNSICPAPQDSDSSLDENAGKGFGPVTGKIPMIKILFTHVYHLKHPYFRRFC</sequence>
<evidence type="ECO:0000259" key="1">
    <source>
        <dbReference type="Pfam" id="PF01826"/>
    </source>
</evidence>
<dbReference type="InterPro" id="IPR002919">
    <property type="entry name" value="TIL_dom"/>
</dbReference>
<dbReference type="Pfam" id="PF01826">
    <property type="entry name" value="TIL"/>
    <property type="match status" value="1"/>
</dbReference>
<protein>
    <recommendedName>
        <fullName evidence="1">TIL domain-containing protein</fullName>
    </recommendedName>
</protein>
<keyword evidence="5" id="KW-1185">Reference proteome</keyword>